<sequence length="1123" mass="126651">MNRTVTLNAFLILLVLLWTPVTAQSQTVFLERGQRGIVSCPLIPSLQIPTEDLGSIFMYWYFGQIDRRSLLISYFLETVTPQNEIPEGVYDIDDTFSLVIENVTDLDAGKYFCEVKPRNAVLQSSNVSVAIKVSPREPFPEIVDCDLIPSTPSDCDASIPYDRSSSLICVVRNAKPAVEIRWFSMFGELRQPVFISTQTVEETVLPPNSLEAGWFLINNTYTTLATIQVWPLFADRYRCEAYGKALGARNGSHMTANIVVAGPPTHRTGTSTPRIEETTATMATMASTTEVPYMPPLVAAVGGPVGGFVFVVVFVIVLLKVRKRRKKNTDVPDPENFPLTENIDLRGLKEILKPLFKAKMQNISVDPSEDQADAMHTDEIFIELELHEKNNTVMVIKSRQQMIGLLGGSQDRRHFVVKGEAGCGKTTLVRRFGFDWANDSVSGSEYMQQFELVFVLKMKDMTDNPGLLSAILSQNIPRENAISMACLRSVIDKVADKVLIILDGWDEMSSKVFNKQAPPGDISVRDILAVQAFTKSCVIVTARPHMMKQLNDLNEEPVFAVIETTGFSDQNRDRYIGKRFGEESDKAEGLIREIKTAAFLEILAKVPIMLRLLCYIWKQKAENEVLPARITALYGRVIDALVKHWEKKCKTSLETRGAGWLEQVQLALGEVAFNGLMDSKEGKLVFPRERFPKEFLMDALALGFFSEKPDSKEPTVTFTHKTFQEYFASFYLVRQTKWFIKRRFLSKVTIDTVQAVEYVLRFSCGMNKLEVASVIFEHVQGIKDELISDRYLWVQHLTLMLYYEAQSDSLEAGVGSCLALKYKEEFAALQYYVDNLHNSDERSGPKVHLERLEVYLHVIKDLTKVKSILEHVDVDSLYYGLLWSDKLGGELEELDQAIEKLPHKKGYKVVCIDQKEHQSSDGAAAAADQEEELGSVDPLVQFCSTKSHVCGFGLRIECDVIKSQDTFSRVATGLGESQAVYFGVLNNSLNGYMSSLKPLIPSLQYLELYDCGLKSDGLVSLAELMPSAVRLRELYISGADFSEEAVESLLRKLKDCPRMLMLELHNTELPSEIIQAVVRESFPEMTPVEGNVEGQYWLQRREKPRCRLRKAVDVLQRNFGRRS</sequence>
<evidence type="ECO:0000259" key="5">
    <source>
        <dbReference type="PROSITE" id="PS50835"/>
    </source>
</evidence>
<organism evidence="7 8">
    <name type="scientific">Patiria miniata</name>
    <name type="common">Bat star</name>
    <name type="synonym">Asterina miniata</name>
    <dbReference type="NCBI Taxonomy" id="46514"/>
    <lineage>
        <taxon>Eukaryota</taxon>
        <taxon>Metazoa</taxon>
        <taxon>Echinodermata</taxon>
        <taxon>Eleutherozoa</taxon>
        <taxon>Asterozoa</taxon>
        <taxon>Asteroidea</taxon>
        <taxon>Valvatacea</taxon>
        <taxon>Valvatida</taxon>
        <taxon>Asterinidae</taxon>
        <taxon>Patiria</taxon>
    </lineage>
</organism>
<dbReference type="InterPro" id="IPR027417">
    <property type="entry name" value="P-loop_NTPase"/>
</dbReference>
<dbReference type="InterPro" id="IPR013106">
    <property type="entry name" value="Ig_V-set"/>
</dbReference>
<dbReference type="SUPFAM" id="SSF52540">
    <property type="entry name" value="P-loop containing nucleoside triphosphate hydrolases"/>
    <property type="match status" value="1"/>
</dbReference>
<evidence type="ECO:0000259" key="6">
    <source>
        <dbReference type="PROSITE" id="PS50837"/>
    </source>
</evidence>
<keyword evidence="4" id="KW-0732">Signal</keyword>
<dbReference type="InterPro" id="IPR036179">
    <property type="entry name" value="Ig-like_dom_sf"/>
</dbReference>
<keyword evidence="2" id="KW-0067">ATP-binding</keyword>
<proteinExistence type="predicted"/>
<reference evidence="7" key="1">
    <citation type="submission" date="2022-11" db="UniProtKB">
        <authorList>
            <consortium name="EnsemblMetazoa"/>
        </authorList>
    </citation>
    <scope>IDENTIFICATION</scope>
</reference>
<evidence type="ECO:0000313" key="8">
    <source>
        <dbReference type="Proteomes" id="UP000887568"/>
    </source>
</evidence>
<keyword evidence="3" id="KW-1133">Transmembrane helix</keyword>
<protein>
    <submittedName>
        <fullName evidence="7">Uncharacterized protein</fullName>
    </submittedName>
</protein>
<feature type="domain" description="NACHT" evidence="6">
    <location>
        <begin position="413"/>
        <end position="544"/>
    </location>
</feature>
<dbReference type="AlphaFoldDB" id="A0A914B2C0"/>
<dbReference type="InterPro" id="IPR007111">
    <property type="entry name" value="NACHT_NTPase"/>
</dbReference>
<feature type="transmembrane region" description="Helical" evidence="3">
    <location>
        <begin position="297"/>
        <end position="319"/>
    </location>
</feature>
<feature type="domain" description="Ig-like" evidence="5">
    <location>
        <begin position="140"/>
        <end position="259"/>
    </location>
</feature>
<feature type="chain" id="PRO_5037824166" evidence="4">
    <location>
        <begin position="24"/>
        <end position="1123"/>
    </location>
</feature>
<dbReference type="PANTHER" id="PTHR46312:SF2">
    <property type="entry name" value="NUCLEOTIDE-BINDING OLIGOMERIZATION DOMAIN-CONTAINING PROTEIN 2-LIKE"/>
    <property type="match status" value="1"/>
</dbReference>
<dbReference type="PROSITE" id="PS50835">
    <property type="entry name" value="IG_LIKE"/>
    <property type="match status" value="2"/>
</dbReference>
<dbReference type="Gene3D" id="3.40.50.300">
    <property type="entry name" value="P-loop containing nucleotide triphosphate hydrolases"/>
    <property type="match status" value="1"/>
</dbReference>
<dbReference type="OMA" id="YLELYDC"/>
<dbReference type="InterPro" id="IPR003599">
    <property type="entry name" value="Ig_sub"/>
</dbReference>
<accession>A0A914B2C0</accession>
<evidence type="ECO:0000256" key="1">
    <source>
        <dbReference type="ARBA" id="ARBA00022741"/>
    </source>
</evidence>
<evidence type="ECO:0000256" key="4">
    <source>
        <dbReference type="SAM" id="SignalP"/>
    </source>
</evidence>
<dbReference type="RefSeq" id="XP_038069646.1">
    <property type="nucleotide sequence ID" value="XM_038213718.1"/>
</dbReference>
<dbReference type="PANTHER" id="PTHR46312">
    <property type="entry name" value="NACHT DOMAIN-CONTAINING PROTEIN"/>
    <property type="match status" value="1"/>
</dbReference>
<evidence type="ECO:0000313" key="7">
    <source>
        <dbReference type="EnsemblMetazoa" id="XP_038069646.1"/>
    </source>
</evidence>
<dbReference type="Proteomes" id="UP000887568">
    <property type="component" value="Unplaced"/>
</dbReference>
<keyword evidence="8" id="KW-1185">Reference proteome</keyword>
<evidence type="ECO:0000256" key="2">
    <source>
        <dbReference type="ARBA" id="ARBA00022840"/>
    </source>
</evidence>
<dbReference type="PROSITE" id="PS50837">
    <property type="entry name" value="NACHT"/>
    <property type="match status" value="1"/>
</dbReference>
<dbReference type="Gene3D" id="3.80.10.10">
    <property type="entry name" value="Ribonuclease Inhibitor"/>
    <property type="match status" value="1"/>
</dbReference>
<dbReference type="Pfam" id="PF05729">
    <property type="entry name" value="NACHT"/>
    <property type="match status" value="1"/>
</dbReference>
<dbReference type="SMART" id="SM00409">
    <property type="entry name" value="IG"/>
    <property type="match status" value="1"/>
</dbReference>
<dbReference type="SUPFAM" id="SSF52047">
    <property type="entry name" value="RNI-like"/>
    <property type="match status" value="1"/>
</dbReference>
<keyword evidence="3" id="KW-0472">Membrane</keyword>
<dbReference type="InterPro" id="IPR007110">
    <property type="entry name" value="Ig-like_dom"/>
</dbReference>
<dbReference type="Gene3D" id="2.60.40.10">
    <property type="entry name" value="Immunoglobulins"/>
    <property type="match status" value="1"/>
</dbReference>
<evidence type="ECO:0000256" key="3">
    <source>
        <dbReference type="SAM" id="Phobius"/>
    </source>
</evidence>
<keyword evidence="3" id="KW-0812">Transmembrane</keyword>
<keyword evidence="1" id="KW-0547">Nucleotide-binding</keyword>
<dbReference type="SUPFAM" id="SSF48726">
    <property type="entry name" value="Immunoglobulin"/>
    <property type="match status" value="1"/>
</dbReference>
<feature type="signal peptide" evidence="4">
    <location>
        <begin position="1"/>
        <end position="23"/>
    </location>
</feature>
<dbReference type="Pfam" id="PF07686">
    <property type="entry name" value="V-set"/>
    <property type="match status" value="1"/>
</dbReference>
<name>A0A914B2C0_PATMI</name>
<dbReference type="InterPro" id="IPR032675">
    <property type="entry name" value="LRR_dom_sf"/>
</dbReference>
<dbReference type="GO" id="GO:0005524">
    <property type="term" value="F:ATP binding"/>
    <property type="evidence" value="ECO:0007669"/>
    <property type="project" value="UniProtKB-KW"/>
</dbReference>
<dbReference type="GeneID" id="119738764"/>
<dbReference type="InterPro" id="IPR013783">
    <property type="entry name" value="Ig-like_fold"/>
</dbReference>
<dbReference type="OrthoDB" id="120976at2759"/>
<dbReference type="EnsemblMetazoa" id="XM_038213718.1">
    <property type="protein sequence ID" value="XP_038069646.1"/>
    <property type="gene ID" value="LOC119738764"/>
</dbReference>
<feature type="domain" description="Ig-like" evidence="5">
    <location>
        <begin position="20"/>
        <end position="128"/>
    </location>
</feature>